<dbReference type="Proteomes" id="UP000821853">
    <property type="component" value="Chromosome 1"/>
</dbReference>
<keyword evidence="2" id="KW-1185">Reference proteome</keyword>
<name>A0A9J6FAU3_HAELO</name>
<sequence>MSAASCSCHLRISVPLFRDATSKICCLEHVSARVRNRQQFFKPAHYYSVPGGASSTTISHVIDTNGYKTKRSAGTDQWARQRRREHDSQEPLLACYSLYDCFVDLLPHCGDVESNPGPTEAMFQKIFDEIRLLKESSGHVLLGAQHLYFCAPRLPSCCGRSHRP</sequence>
<evidence type="ECO:0000313" key="2">
    <source>
        <dbReference type="Proteomes" id="UP000821853"/>
    </source>
</evidence>
<dbReference type="AlphaFoldDB" id="A0A9J6FAU3"/>
<reference evidence="1 2" key="1">
    <citation type="journal article" date="2020" name="Cell">
        <title>Large-Scale Comparative Analyses of Tick Genomes Elucidate Their Genetic Diversity and Vector Capacities.</title>
        <authorList>
            <consortium name="Tick Genome and Microbiome Consortium (TIGMIC)"/>
            <person name="Jia N."/>
            <person name="Wang J."/>
            <person name="Shi W."/>
            <person name="Du L."/>
            <person name="Sun Y."/>
            <person name="Zhan W."/>
            <person name="Jiang J.F."/>
            <person name="Wang Q."/>
            <person name="Zhang B."/>
            <person name="Ji P."/>
            <person name="Bell-Sakyi L."/>
            <person name="Cui X.M."/>
            <person name="Yuan T.T."/>
            <person name="Jiang B.G."/>
            <person name="Yang W.F."/>
            <person name="Lam T.T."/>
            <person name="Chang Q.C."/>
            <person name="Ding S.J."/>
            <person name="Wang X.J."/>
            <person name="Zhu J.G."/>
            <person name="Ruan X.D."/>
            <person name="Zhao L."/>
            <person name="Wei J.T."/>
            <person name="Ye R.Z."/>
            <person name="Que T.C."/>
            <person name="Du C.H."/>
            <person name="Zhou Y.H."/>
            <person name="Cheng J.X."/>
            <person name="Dai P.F."/>
            <person name="Guo W.B."/>
            <person name="Han X.H."/>
            <person name="Huang E.J."/>
            <person name="Li L.F."/>
            <person name="Wei W."/>
            <person name="Gao Y.C."/>
            <person name="Liu J.Z."/>
            <person name="Shao H.Z."/>
            <person name="Wang X."/>
            <person name="Wang C.C."/>
            <person name="Yang T.C."/>
            <person name="Huo Q.B."/>
            <person name="Li W."/>
            <person name="Chen H.Y."/>
            <person name="Chen S.E."/>
            <person name="Zhou L.G."/>
            <person name="Ni X.B."/>
            <person name="Tian J.H."/>
            <person name="Sheng Y."/>
            <person name="Liu T."/>
            <person name="Pan Y.S."/>
            <person name="Xia L.Y."/>
            <person name="Li J."/>
            <person name="Zhao F."/>
            <person name="Cao W.C."/>
        </authorList>
    </citation>
    <scope>NUCLEOTIDE SEQUENCE [LARGE SCALE GENOMIC DNA]</scope>
    <source>
        <strain evidence="1">HaeL-2018</strain>
    </source>
</reference>
<dbReference type="EMBL" id="JABSTR010000001">
    <property type="protein sequence ID" value="KAH9359553.1"/>
    <property type="molecule type" value="Genomic_DNA"/>
</dbReference>
<gene>
    <name evidence="1" type="ORF">HPB48_008013</name>
</gene>
<accession>A0A9J6FAU3</accession>
<comment type="caution">
    <text evidence="1">The sequence shown here is derived from an EMBL/GenBank/DDBJ whole genome shotgun (WGS) entry which is preliminary data.</text>
</comment>
<dbReference type="VEuPathDB" id="VectorBase:HLOH_065115"/>
<evidence type="ECO:0000313" key="1">
    <source>
        <dbReference type="EMBL" id="KAH9359553.1"/>
    </source>
</evidence>
<proteinExistence type="predicted"/>
<organism evidence="1 2">
    <name type="scientific">Haemaphysalis longicornis</name>
    <name type="common">Bush tick</name>
    <dbReference type="NCBI Taxonomy" id="44386"/>
    <lineage>
        <taxon>Eukaryota</taxon>
        <taxon>Metazoa</taxon>
        <taxon>Ecdysozoa</taxon>
        <taxon>Arthropoda</taxon>
        <taxon>Chelicerata</taxon>
        <taxon>Arachnida</taxon>
        <taxon>Acari</taxon>
        <taxon>Parasitiformes</taxon>
        <taxon>Ixodida</taxon>
        <taxon>Ixodoidea</taxon>
        <taxon>Ixodidae</taxon>
        <taxon>Haemaphysalinae</taxon>
        <taxon>Haemaphysalis</taxon>
    </lineage>
</organism>
<protein>
    <submittedName>
        <fullName evidence="1">Uncharacterized protein</fullName>
    </submittedName>
</protein>